<organism evidence="2 3">
    <name type="scientific">Rhodnius prolixus</name>
    <name type="common">Triatomid bug</name>
    <dbReference type="NCBI Taxonomy" id="13249"/>
    <lineage>
        <taxon>Eukaryota</taxon>
        <taxon>Metazoa</taxon>
        <taxon>Ecdysozoa</taxon>
        <taxon>Arthropoda</taxon>
        <taxon>Hexapoda</taxon>
        <taxon>Insecta</taxon>
        <taxon>Pterygota</taxon>
        <taxon>Neoptera</taxon>
        <taxon>Paraneoptera</taxon>
        <taxon>Hemiptera</taxon>
        <taxon>Heteroptera</taxon>
        <taxon>Panheteroptera</taxon>
        <taxon>Cimicomorpha</taxon>
        <taxon>Reduviidae</taxon>
        <taxon>Triatominae</taxon>
        <taxon>Rhodnius</taxon>
    </lineage>
</organism>
<proteinExistence type="predicted"/>
<dbReference type="Gene3D" id="2.60.40.10">
    <property type="entry name" value="Immunoglobulins"/>
    <property type="match status" value="1"/>
</dbReference>
<evidence type="ECO:0000313" key="2">
    <source>
        <dbReference type="EnsemblMetazoa" id="RPRC013643-PA"/>
    </source>
</evidence>
<dbReference type="InterPro" id="IPR013783">
    <property type="entry name" value="Ig-like_fold"/>
</dbReference>
<dbReference type="EMBL" id="ACPB03005678">
    <property type="status" value="NOT_ANNOTATED_CDS"/>
    <property type="molecule type" value="Genomic_DNA"/>
</dbReference>
<dbReference type="HOGENOM" id="CLU_786004_0_0_1"/>
<dbReference type="InterPro" id="IPR007110">
    <property type="entry name" value="Ig-like_dom"/>
</dbReference>
<dbReference type="InParanoid" id="T1IBH3"/>
<keyword evidence="3" id="KW-1185">Reference proteome</keyword>
<sequence>MKIVVPPTTLPRVEGMKPRYRVGDTLKATCTSKNSKPAANLTWGLNGNILDSEYIKKISVKIEPETNLETATSTLSMELQRHHFSASGRLKLKCTASIHNIYWRTSENSAEEERPKAAVVAAQDYRLHDVFRKPIDLFCGWYEGIAIFKNCSAFMNDKEQAFVSWGYAKNWESNAVPVYANAWNISYNGDIFGFVPTGNGHYLFRIYTKNRRHNPFATEDIILDPSLCSLTTSDVSLMQKWWMQRKNQKNCPEAVIKYNWSGKNGEWRIVYKWIEGSDKTVSDVFYKFKSNGQEYKIIHWEIDVPKKLVSYTTNPIRINDENAWSLTLNKAESWGFQPAGDSGQWIFRHFSSK</sequence>
<dbReference type="AlphaFoldDB" id="T1IBH3"/>
<evidence type="ECO:0000256" key="1">
    <source>
        <dbReference type="ARBA" id="ARBA00023157"/>
    </source>
</evidence>
<dbReference type="Proteomes" id="UP000015103">
    <property type="component" value="Unassembled WGS sequence"/>
</dbReference>
<dbReference type="PANTHER" id="PTHR21261">
    <property type="entry name" value="BEAT PROTEIN"/>
    <property type="match status" value="1"/>
</dbReference>
<dbReference type="Pfam" id="PF08205">
    <property type="entry name" value="C2-set_2"/>
    <property type="match status" value="1"/>
</dbReference>
<dbReference type="PROSITE" id="PS50835">
    <property type="entry name" value="IG_LIKE"/>
    <property type="match status" value="1"/>
</dbReference>
<keyword evidence="1" id="KW-1015">Disulfide bond</keyword>
<dbReference type="PANTHER" id="PTHR21261:SF15">
    <property type="entry name" value="BEATEN PATH IIIA, ISOFORM D-RELATED"/>
    <property type="match status" value="1"/>
</dbReference>
<dbReference type="STRING" id="13249.T1IBH3"/>
<accession>T1IBH3</accession>
<reference evidence="2" key="1">
    <citation type="submission" date="2015-05" db="UniProtKB">
        <authorList>
            <consortium name="EnsemblMetazoa"/>
        </authorList>
    </citation>
    <scope>IDENTIFICATION</scope>
</reference>
<evidence type="ECO:0000313" key="3">
    <source>
        <dbReference type="Proteomes" id="UP000015103"/>
    </source>
</evidence>
<name>T1IBH3_RHOPR</name>
<dbReference type="VEuPathDB" id="VectorBase:RPRC013643"/>
<protein>
    <submittedName>
        <fullName evidence="2">Ig-like domain-containing protein</fullName>
    </submittedName>
</protein>
<dbReference type="InterPro" id="IPR013162">
    <property type="entry name" value="CD80_C2-set"/>
</dbReference>
<dbReference type="EnsemblMetazoa" id="RPRC013643-RA">
    <property type="protein sequence ID" value="RPRC013643-PA"/>
    <property type="gene ID" value="RPRC013643"/>
</dbReference>